<organism evidence="1 2">
    <name type="scientific">Termitidicoccus mucosus</name>
    <dbReference type="NCBI Taxonomy" id="1184151"/>
    <lineage>
        <taxon>Bacteria</taxon>
        <taxon>Pseudomonadati</taxon>
        <taxon>Verrucomicrobiota</taxon>
        <taxon>Opitutia</taxon>
        <taxon>Opitutales</taxon>
        <taxon>Opitutaceae</taxon>
        <taxon>Termitidicoccus</taxon>
    </lineage>
</organism>
<dbReference type="GO" id="GO:0008233">
    <property type="term" value="F:peptidase activity"/>
    <property type="evidence" value="ECO:0007669"/>
    <property type="project" value="UniProtKB-KW"/>
</dbReference>
<dbReference type="OrthoDB" id="9797743at2"/>
<dbReference type="SFLD" id="SFLDS00003">
    <property type="entry name" value="Haloacid_Dehalogenase"/>
    <property type="match status" value="1"/>
</dbReference>
<reference evidence="1 2" key="1">
    <citation type="submission" date="2016-01" db="EMBL/GenBank/DDBJ databases">
        <title>High potential of lignocellulose degradation of a new Verrucomicrobia species.</title>
        <authorList>
            <person name="Wang Y."/>
            <person name="Shi Y."/>
            <person name="Qiu Z."/>
            <person name="Liu S."/>
            <person name="Yang H."/>
        </authorList>
    </citation>
    <scope>NUCLEOTIDE SEQUENCE [LARGE SCALE GENOMIC DNA]</scope>
    <source>
        <strain evidence="1 2">TSB47</strain>
    </source>
</reference>
<dbReference type="PANTHER" id="PTHR47108">
    <property type="entry name" value="5-AMINO-6-(5-PHOSPHO-D-RIBITYLAMINO)URACIL PHOSPHATASE, CHLOROPLASTIC"/>
    <property type="match status" value="1"/>
</dbReference>
<dbReference type="InterPro" id="IPR006439">
    <property type="entry name" value="HAD-SF_hydro_IA"/>
</dbReference>
<dbReference type="NCBIfam" id="TIGR01509">
    <property type="entry name" value="HAD-SF-IA-v3"/>
    <property type="match status" value="1"/>
</dbReference>
<dbReference type="Gene3D" id="3.40.50.1000">
    <property type="entry name" value="HAD superfamily/HAD-like"/>
    <property type="match status" value="1"/>
</dbReference>
<evidence type="ECO:0000313" key="2">
    <source>
        <dbReference type="Proteomes" id="UP000078486"/>
    </source>
</evidence>
<dbReference type="PRINTS" id="PR00413">
    <property type="entry name" value="HADHALOGNASE"/>
</dbReference>
<dbReference type="InterPro" id="IPR023214">
    <property type="entry name" value="HAD_sf"/>
</dbReference>
<dbReference type="SFLD" id="SFLDG01129">
    <property type="entry name" value="C1.5:_HAD__Beta-PGM__Phosphata"/>
    <property type="match status" value="1"/>
</dbReference>
<gene>
    <name evidence="1" type="ORF">AW736_03095</name>
</gene>
<evidence type="ECO:0000313" key="1">
    <source>
        <dbReference type="EMBL" id="OAM91458.1"/>
    </source>
</evidence>
<keyword evidence="2" id="KW-1185">Reference proteome</keyword>
<dbReference type="GO" id="GO:0006508">
    <property type="term" value="P:proteolysis"/>
    <property type="evidence" value="ECO:0007669"/>
    <property type="project" value="UniProtKB-KW"/>
</dbReference>
<dbReference type="Pfam" id="PF00702">
    <property type="entry name" value="Hydrolase"/>
    <property type="match status" value="1"/>
</dbReference>
<name>A0A178INV4_9BACT</name>
<protein>
    <submittedName>
        <fullName evidence="1">Glycoprotease</fullName>
    </submittedName>
</protein>
<keyword evidence="1" id="KW-0378">Hydrolase</keyword>
<sequence>MPANAPLPLSALGVLFDWDGVIIDSSSQHEASWERLAAEIGKPLPADHFKRGFGMKNEHIIPNLLGWTDAADHAGIKHLSLRKEALYRDVIRERGVEALPGVAAFLHRLRDAGVPFAVGSSTHRLNIDTILDVLGFTGLFTGIVTAEDVRAGKPHPDVFLRASEKIAREPRHCAVFEDALVGIQAARAGGMKVVAVATTHPASELRAVADRVVHRLDELTVANVQALWK</sequence>
<dbReference type="InterPro" id="IPR036412">
    <property type="entry name" value="HAD-like_sf"/>
</dbReference>
<dbReference type="Gene3D" id="1.10.150.240">
    <property type="entry name" value="Putative phosphatase, domain 2"/>
    <property type="match status" value="1"/>
</dbReference>
<keyword evidence="1" id="KW-0645">Protease</keyword>
<dbReference type="STRING" id="1184151.AW736_03095"/>
<dbReference type="RefSeq" id="WP_068768810.1">
    <property type="nucleotide sequence ID" value="NZ_CP109796.1"/>
</dbReference>
<accession>A0A178INV4</accession>
<dbReference type="InterPro" id="IPR023198">
    <property type="entry name" value="PGP-like_dom2"/>
</dbReference>
<dbReference type="AlphaFoldDB" id="A0A178INV4"/>
<dbReference type="Proteomes" id="UP000078486">
    <property type="component" value="Unassembled WGS sequence"/>
</dbReference>
<comment type="caution">
    <text evidence="1">The sequence shown here is derived from an EMBL/GenBank/DDBJ whole genome shotgun (WGS) entry which is preliminary data.</text>
</comment>
<dbReference type="CDD" id="cd07505">
    <property type="entry name" value="HAD_BPGM-like"/>
    <property type="match status" value="1"/>
</dbReference>
<proteinExistence type="predicted"/>
<dbReference type="PANTHER" id="PTHR47108:SF1">
    <property type="entry name" value="5-AMINO-6-(5-PHOSPHO-D-RIBITYLAMINO)URACIL PHOSPHATASE, CHLOROPLASTIC"/>
    <property type="match status" value="1"/>
</dbReference>
<dbReference type="SFLD" id="SFLDG01135">
    <property type="entry name" value="C1.5.6:_HAD__Beta-PGM__Phospha"/>
    <property type="match status" value="1"/>
</dbReference>
<dbReference type="SUPFAM" id="SSF56784">
    <property type="entry name" value="HAD-like"/>
    <property type="match status" value="1"/>
</dbReference>
<dbReference type="EMBL" id="LRRQ01000027">
    <property type="protein sequence ID" value="OAM91458.1"/>
    <property type="molecule type" value="Genomic_DNA"/>
</dbReference>